<evidence type="ECO:0000256" key="4">
    <source>
        <dbReference type="ARBA" id="ARBA00022801"/>
    </source>
</evidence>
<name>A0A7S7NSL4_PALFE</name>
<keyword evidence="5" id="KW-0326">Glycosidase</keyword>
<organism evidence="9 10">
    <name type="scientific">Paludibaculum fermentans</name>
    <dbReference type="NCBI Taxonomy" id="1473598"/>
    <lineage>
        <taxon>Bacteria</taxon>
        <taxon>Pseudomonadati</taxon>
        <taxon>Acidobacteriota</taxon>
        <taxon>Terriglobia</taxon>
        <taxon>Bryobacterales</taxon>
        <taxon>Bryobacteraceae</taxon>
        <taxon>Paludibaculum</taxon>
    </lineage>
</organism>
<evidence type="ECO:0000256" key="2">
    <source>
        <dbReference type="ARBA" id="ARBA00005336"/>
    </source>
</evidence>
<dbReference type="GO" id="GO:0005975">
    <property type="term" value="P:carbohydrate metabolic process"/>
    <property type="evidence" value="ECO:0007669"/>
    <property type="project" value="InterPro"/>
</dbReference>
<gene>
    <name evidence="9" type="ORF">IRI77_03695</name>
</gene>
<dbReference type="PRINTS" id="PR00133">
    <property type="entry name" value="GLHYDRLASE3"/>
</dbReference>
<dbReference type="GO" id="GO:0009254">
    <property type="term" value="P:peptidoglycan turnover"/>
    <property type="evidence" value="ECO:0007669"/>
    <property type="project" value="TreeGrafter"/>
</dbReference>
<dbReference type="KEGG" id="pfer:IRI77_03695"/>
<evidence type="ECO:0000259" key="8">
    <source>
        <dbReference type="Pfam" id="PF01915"/>
    </source>
</evidence>
<protein>
    <recommendedName>
        <fullName evidence="3">beta-N-acetylhexosaminidase</fullName>
        <ecNumber evidence="3">3.2.1.52</ecNumber>
    </recommendedName>
</protein>
<reference evidence="9 10" key="1">
    <citation type="submission" date="2020-10" db="EMBL/GenBank/DDBJ databases">
        <title>Complete genome sequence of Paludibaculum fermentans P105T, a facultatively anaerobic acidobacterium capable of dissimilatory Fe(III) reduction.</title>
        <authorList>
            <person name="Dedysh S.N."/>
            <person name="Beletsky A.V."/>
            <person name="Kulichevskaya I.S."/>
            <person name="Mardanov A.V."/>
            <person name="Ravin N.V."/>
        </authorList>
    </citation>
    <scope>NUCLEOTIDE SEQUENCE [LARGE SCALE GENOMIC DNA]</scope>
    <source>
        <strain evidence="9 10">P105</strain>
    </source>
</reference>
<evidence type="ECO:0000313" key="10">
    <source>
        <dbReference type="Proteomes" id="UP000593892"/>
    </source>
</evidence>
<dbReference type="EMBL" id="CP063849">
    <property type="protein sequence ID" value="QOY89073.1"/>
    <property type="molecule type" value="Genomic_DNA"/>
</dbReference>
<keyword evidence="6" id="KW-0732">Signal</keyword>
<dbReference type="InterPro" id="IPR036881">
    <property type="entry name" value="Glyco_hydro_3_C_sf"/>
</dbReference>
<evidence type="ECO:0000313" key="9">
    <source>
        <dbReference type="EMBL" id="QOY89073.1"/>
    </source>
</evidence>
<dbReference type="EC" id="3.2.1.52" evidence="3"/>
<evidence type="ECO:0000256" key="1">
    <source>
        <dbReference type="ARBA" id="ARBA00001231"/>
    </source>
</evidence>
<dbReference type="AlphaFoldDB" id="A0A7S7NSL4"/>
<dbReference type="RefSeq" id="WP_194450735.1">
    <property type="nucleotide sequence ID" value="NZ_CP063849.1"/>
</dbReference>
<dbReference type="InterPro" id="IPR036962">
    <property type="entry name" value="Glyco_hydro_3_N_sf"/>
</dbReference>
<comment type="catalytic activity">
    <reaction evidence="1">
        <text>Hydrolysis of terminal non-reducing N-acetyl-D-hexosamine residues in N-acetyl-beta-D-hexosaminides.</text>
        <dbReference type="EC" id="3.2.1.52"/>
    </reaction>
</comment>
<evidence type="ECO:0000259" key="7">
    <source>
        <dbReference type="Pfam" id="PF00933"/>
    </source>
</evidence>
<evidence type="ECO:0000256" key="5">
    <source>
        <dbReference type="ARBA" id="ARBA00023295"/>
    </source>
</evidence>
<proteinExistence type="inferred from homology"/>
<sequence length="594" mass="63309">MRLSVAAMAALLLSGISASGAAVKKKPAPPKPAALPSTGVAQHWLKSMTPAERAAQLLMIHFYGDAPNAKSRAYKQYAAAVRDLKVGGLIVLNRVQNGIVQKADPYQMAAFLNRMQKLAKTPLIVGGDFERGASMRMTSTTQFPHQMAYGAANDLEATFQLGKATAREARAMGVQWVFAPDADVNNNPDNPVINTRSFSENPQVVAAHVKAFLEGAKSDPKNHVLTTVKHFPGHGDTVTDTHMGLGVVTASKERMEQVELVPFKAAIEAGVDGVMSAHLHVPAYEPEKLPATVSKNILTGLLREELGFKGIAVTDAMNMQGLTSQFPAGESAVRALEAGADLLLVPANAQESVRAILAAVKSGRLTQKRIDASVLKILNAKVHVGLNKKKLVDVETLSDAIDSPEDEEIAQRVAEKALTLVKNEGGLLPLRNPGASCHYILAAGRFSTQGRDLADQLRAGLRGAKVQLLDPQLPQEEFDHLAQAAASCDTVVVEAYVTANAYRGNVALAGNYPGFVEKLLAGSRPVVFVAFGNPYLLRTYPNVPAYLATYTTVAPAETAVVKALAGELEVNGKLPVTIPGLAEYGFGLKLERTR</sequence>
<dbReference type="InterPro" id="IPR050226">
    <property type="entry name" value="NagZ_Beta-hexosaminidase"/>
</dbReference>
<evidence type="ECO:0000256" key="6">
    <source>
        <dbReference type="SAM" id="SignalP"/>
    </source>
</evidence>
<dbReference type="Pfam" id="PF00933">
    <property type="entry name" value="Glyco_hydro_3"/>
    <property type="match status" value="1"/>
</dbReference>
<dbReference type="Proteomes" id="UP000593892">
    <property type="component" value="Chromosome"/>
</dbReference>
<feature type="domain" description="Glycoside hydrolase family 3 C-terminal" evidence="8">
    <location>
        <begin position="419"/>
        <end position="580"/>
    </location>
</feature>
<feature type="signal peptide" evidence="6">
    <location>
        <begin position="1"/>
        <end position="21"/>
    </location>
</feature>
<comment type="similarity">
    <text evidence="2">Belongs to the glycosyl hydrolase 3 family.</text>
</comment>
<keyword evidence="10" id="KW-1185">Reference proteome</keyword>
<dbReference type="Gene3D" id="3.40.50.1700">
    <property type="entry name" value="Glycoside hydrolase family 3 C-terminal domain"/>
    <property type="match status" value="1"/>
</dbReference>
<evidence type="ECO:0000256" key="3">
    <source>
        <dbReference type="ARBA" id="ARBA00012663"/>
    </source>
</evidence>
<dbReference type="InterPro" id="IPR002772">
    <property type="entry name" value="Glyco_hydro_3_C"/>
</dbReference>
<keyword evidence="4 9" id="KW-0378">Hydrolase</keyword>
<dbReference type="Gene3D" id="3.20.20.300">
    <property type="entry name" value="Glycoside hydrolase, family 3, N-terminal domain"/>
    <property type="match status" value="1"/>
</dbReference>
<dbReference type="SUPFAM" id="SSF51445">
    <property type="entry name" value="(Trans)glycosidases"/>
    <property type="match status" value="1"/>
</dbReference>
<accession>A0A7S7NSL4</accession>
<dbReference type="GO" id="GO:0004563">
    <property type="term" value="F:beta-N-acetylhexosaminidase activity"/>
    <property type="evidence" value="ECO:0007669"/>
    <property type="project" value="UniProtKB-EC"/>
</dbReference>
<dbReference type="InterPro" id="IPR017853">
    <property type="entry name" value="GH"/>
</dbReference>
<dbReference type="PANTHER" id="PTHR30480:SF13">
    <property type="entry name" value="BETA-HEXOSAMINIDASE"/>
    <property type="match status" value="1"/>
</dbReference>
<feature type="chain" id="PRO_5032906336" description="beta-N-acetylhexosaminidase" evidence="6">
    <location>
        <begin position="22"/>
        <end position="594"/>
    </location>
</feature>
<dbReference type="InterPro" id="IPR001764">
    <property type="entry name" value="Glyco_hydro_3_N"/>
</dbReference>
<dbReference type="PANTHER" id="PTHR30480">
    <property type="entry name" value="BETA-HEXOSAMINIDASE-RELATED"/>
    <property type="match status" value="1"/>
</dbReference>
<dbReference type="Pfam" id="PF01915">
    <property type="entry name" value="Glyco_hydro_3_C"/>
    <property type="match status" value="1"/>
</dbReference>
<dbReference type="SUPFAM" id="SSF52279">
    <property type="entry name" value="Beta-D-glucan exohydrolase, C-terminal domain"/>
    <property type="match status" value="1"/>
</dbReference>
<feature type="domain" description="Glycoside hydrolase family 3 N-terminal" evidence="7">
    <location>
        <begin position="52"/>
        <end position="379"/>
    </location>
</feature>